<feature type="region of interest" description="Disordered" evidence="1">
    <location>
        <begin position="1"/>
        <end position="59"/>
    </location>
</feature>
<evidence type="ECO:0000313" key="2">
    <source>
        <dbReference type="EMBL" id="AXI09742.1"/>
    </source>
</evidence>
<dbReference type="KEGG" id="ocn:CUC15_12755"/>
<name>A0A345PIB2_9BACI</name>
<proteinExistence type="predicted"/>
<keyword evidence="3" id="KW-1185">Reference proteome</keyword>
<evidence type="ECO:0000256" key="1">
    <source>
        <dbReference type="SAM" id="MobiDB-lite"/>
    </source>
</evidence>
<reference evidence="3" key="1">
    <citation type="submission" date="2017-11" db="EMBL/GenBank/DDBJ databases">
        <authorList>
            <person name="Zhu W."/>
        </authorList>
    </citation>
    <scope>NUCLEOTIDE SEQUENCE [LARGE SCALE GENOMIC DNA]</scope>
    <source>
        <strain evidence="3">160</strain>
    </source>
</reference>
<dbReference type="OrthoDB" id="2708416at2"/>
<protein>
    <submittedName>
        <fullName evidence="2">Uncharacterized protein</fullName>
    </submittedName>
</protein>
<accession>A0A345PIB2</accession>
<dbReference type="EMBL" id="CP024848">
    <property type="protein sequence ID" value="AXI09742.1"/>
    <property type="molecule type" value="Genomic_DNA"/>
</dbReference>
<dbReference type="AlphaFoldDB" id="A0A345PIB2"/>
<evidence type="ECO:0000313" key="3">
    <source>
        <dbReference type="Proteomes" id="UP000253908"/>
    </source>
</evidence>
<organism evidence="2 3">
    <name type="scientific">Oceanobacillus zhaokaii</name>
    <dbReference type="NCBI Taxonomy" id="2052660"/>
    <lineage>
        <taxon>Bacteria</taxon>
        <taxon>Bacillati</taxon>
        <taxon>Bacillota</taxon>
        <taxon>Bacilli</taxon>
        <taxon>Bacillales</taxon>
        <taxon>Bacillaceae</taxon>
        <taxon>Oceanobacillus</taxon>
    </lineage>
</organism>
<sequence length="59" mass="6589">MSFYFSRSTLSPAEEIHEDSCGRKGLGESSKCEAQEGSPAPRGKRSVFLERRPRKQISS</sequence>
<feature type="compositionally biased region" description="Basic and acidic residues" evidence="1">
    <location>
        <begin position="14"/>
        <end position="34"/>
    </location>
</feature>
<dbReference type="Proteomes" id="UP000253908">
    <property type="component" value="Chromosome"/>
</dbReference>
<gene>
    <name evidence="2" type="ORF">CUC15_12755</name>
</gene>
<feature type="compositionally biased region" description="Polar residues" evidence="1">
    <location>
        <begin position="1"/>
        <end position="11"/>
    </location>
</feature>